<proteinExistence type="predicted"/>
<keyword evidence="1" id="KW-0472">Membrane</keyword>
<feature type="transmembrane region" description="Helical" evidence="1">
    <location>
        <begin position="17"/>
        <end position="36"/>
    </location>
</feature>
<dbReference type="RefSeq" id="WP_244742770.1">
    <property type="nucleotide sequence ID" value="NZ_CP095071.1"/>
</dbReference>
<dbReference type="EMBL" id="CP095071">
    <property type="protein sequence ID" value="UOQ84681.1"/>
    <property type="molecule type" value="Genomic_DNA"/>
</dbReference>
<name>A0ABY4GKH9_9BACI</name>
<keyword evidence="1" id="KW-1133">Transmembrane helix</keyword>
<dbReference type="Proteomes" id="UP000831537">
    <property type="component" value="Chromosome"/>
</dbReference>
<accession>A0ABY4GKH9</accession>
<evidence type="ECO:0000256" key="1">
    <source>
        <dbReference type="SAM" id="Phobius"/>
    </source>
</evidence>
<evidence type="ECO:0000313" key="2">
    <source>
        <dbReference type="EMBL" id="UOQ84681.1"/>
    </source>
</evidence>
<protein>
    <submittedName>
        <fullName evidence="2">Uncharacterized protein</fullName>
    </submittedName>
</protein>
<gene>
    <name evidence="2" type="ORF">MUN87_18785</name>
</gene>
<organism evidence="2 3">
    <name type="scientific">Gracilibacillus salinarum</name>
    <dbReference type="NCBI Taxonomy" id="2932255"/>
    <lineage>
        <taxon>Bacteria</taxon>
        <taxon>Bacillati</taxon>
        <taxon>Bacillota</taxon>
        <taxon>Bacilli</taxon>
        <taxon>Bacillales</taxon>
        <taxon>Bacillaceae</taxon>
        <taxon>Gracilibacillus</taxon>
    </lineage>
</organism>
<feature type="transmembrane region" description="Helical" evidence="1">
    <location>
        <begin position="42"/>
        <end position="60"/>
    </location>
</feature>
<keyword evidence="3" id="KW-1185">Reference proteome</keyword>
<reference evidence="2 3" key="1">
    <citation type="submission" date="2022-04" db="EMBL/GenBank/DDBJ databases">
        <title>Gracilibacillus sp. isolated from saltern.</title>
        <authorList>
            <person name="Won M."/>
            <person name="Lee C.-M."/>
            <person name="Woen H.-Y."/>
            <person name="Kwon S.-W."/>
        </authorList>
    </citation>
    <scope>NUCLEOTIDE SEQUENCE [LARGE SCALE GENOMIC DNA]</scope>
    <source>
        <strain evidence="2 3">SSPM10-3</strain>
    </source>
</reference>
<keyword evidence="1" id="KW-0812">Transmembrane</keyword>
<sequence>MESNINRKKENKTIDSILLALVILLIVKLSIDLFFFDLLPPLADNIFWVGVSVAGVIAFYLKKSYIYLAVMLVILIAGLFNF</sequence>
<evidence type="ECO:0000313" key="3">
    <source>
        <dbReference type="Proteomes" id="UP000831537"/>
    </source>
</evidence>